<dbReference type="Pfam" id="PF00407">
    <property type="entry name" value="Bet_v_1"/>
    <property type="match status" value="1"/>
</dbReference>
<dbReference type="SUPFAM" id="SSF55961">
    <property type="entry name" value="Bet v1-like"/>
    <property type="match status" value="1"/>
</dbReference>
<reference evidence="4" key="1">
    <citation type="journal article" date="2017" name="Plant J.">
        <title>The pomegranate (Punica granatum L.) genome and the genomics of punicalagin biosynthesis.</title>
        <authorList>
            <person name="Qin G."/>
            <person name="Xu C."/>
            <person name="Ming R."/>
            <person name="Tang H."/>
            <person name="Guyot R."/>
            <person name="Kramer E.M."/>
            <person name="Hu Y."/>
            <person name="Yi X."/>
            <person name="Qi Y."/>
            <person name="Xu X."/>
            <person name="Gao Z."/>
            <person name="Pan H."/>
            <person name="Jian J."/>
            <person name="Tian Y."/>
            <person name="Yue Z."/>
            <person name="Xu Y."/>
        </authorList>
    </citation>
    <scope>NUCLEOTIDE SEQUENCE [LARGE SCALE GENOMIC DNA]</scope>
    <source>
        <strain evidence="4">cv. Dabenzi</strain>
    </source>
</reference>
<sequence>MRITAIDDKKPCIFLEQLYVCTCAEGKSETFKEKVEFDDANMTFTLHGIEGDVYDEHKVFRPICKVAPKTKGCVAKLAIEYERVNEDAPIPNKYMDFFVSFTQDIDAHAYAAST</sequence>
<evidence type="ECO:0000313" key="3">
    <source>
        <dbReference type="EMBL" id="OWM86185.1"/>
    </source>
</evidence>
<dbReference type="SMART" id="SM01037">
    <property type="entry name" value="Bet_v_1"/>
    <property type="match status" value="1"/>
</dbReference>
<dbReference type="Proteomes" id="UP000197138">
    <property type="component" value="Unassembled WGS sequence"/>
</dbReference>
<accession>A0A218XLQ6</accession>
<dbReference type="PANTHER" id="PTHR31338">
    <property type="entry name" value="POLYKETIDE CYCLASE/DEHYDRASE AND LIPID TRANSPORT SUPERFAMILY PROTEIN"/>
    <property type="match status" value="1"/>
</dbReference>
<evidence type="ECO:0000256" key="1">
    <source>
        <dbReference type="ARBA" id="ARBA00038242"/>
    </source>
</evidence>
<dbReference type="Gene3D" id="3.30.530.20">
    <property type="match status" value="1"/>
</dbReference>
<proteinExistence type="inferred from homology"/>
<evidence type="ECO:0000313" key="4">
    <source>
        <dbReference type="Proteomes" id="UP000197138"/>
    </source>
</evidence>
<dbReference type="InterPro" id="IPR000916">
    <property type="entry name" value="Bet_v_I/MLP"/>
</dbReference>
<name>A0A218XLQ6_PUNGR</name>
<protein>
    <recommendedName>
        <fullName evidence="2">Bet v I/Major latex protein domain-containing protein</fullName>
    </recommendedName>
</protein>
<dbReference type="AlphaFoldDB" id="A0A218XLQ6"/>
<dbReference type="PANTHER" id="PTHR31338:SF20">
    <property type="entry name" value="BET V I_MAJOR LATEX PROTEIN DOMAIN-CONTAINING PROTEIN"/>
    <property type="match status" value="1"/>
</dbReference>
<gene>
    <name evidence="3" type="ORF">CDL15_Pgr011009</name>
</gene>
<dbReference type="InterPro" id="IPR052006">
    <property type="entry name" value="MLP-like"/>
</dbReference>
<dbReference type="InterPro" id="IPR023393">
    <property type="entry name" value="START-like_dom_sf"/>
</dbReference>
<comment type="caution">
    <text evidence="3">The sequence shown here is derived from an EMBL/GenBank/DDBJ whole genome shotgun (WGS) entry which is preliminary data.</text>
</comment>
<organism evidence="3 4">
    <name type="scientific">Punica granatum</name>
    <name type="common">Pomegranate</name>
    <dbReference type="NCBI Taxonomy" id="22663"/>
    <lineage>
        <taxon>Eukaryota</taxon>
        <taxon>Viridiplantae</taxon>
        <taxon>Streptophyta</taxon>
        <taxon>Embryophyta</taxon>
        <taxon>Tracheophyta</taxon>
        <taxon>Spermatophyta</taxon>
        <taxon>Magnoliopsida</taxon>
        <taxon>eudicotyledons</taxon>
        <taxon>Gunneridae</taxon>
        <taxon>Pentapetalae</taxon>
        <taxon>rosids</taxon>
        <taxon>malvids</taxon>
        <taxon>Myrtales</taxon>
        <taxon>Lythraceae</taxon>
        <taxon>Punica</taxon>
    </lineage>
</organism>
<evidence type="ECO:0000259" key="2">
    <source>
        <dbReference type="SMART" id="SM01037"/>
    </source>
</evidence>
<dbReference type="GO" id="GO:0006952">
    <property type="term" value="P:defense response"/>
    <property type="evidence" value="ECO:0007669"/>
    <property type="project" value="InterPro"/>
</dbReference>
<comment type="similarity">
    <text evidence="1">Belongs to the MLP family.</text>
</comment>
<feature type="domain" description="Bet v I/Major latex protein" evidence="2">
    <location>
        <begin position="14"/>
        <end position="112"/>
    </location>
</feature>
<dbReference type="EMBL" id="MTKT01001090">
    <property type="protein sequence ID" value="OWM86185.1"/>
    <property type="molecule type" value="Genomic_DNA"/>
</dbReference>